<dbReference type="AlphaFoldDB" id="A0A1Y3MBI3"/>
<gene>
    <name evidence="1" type="ORF">BW425_24960</name>
</gene>
<dbReference type="EMBL" id="MWPX01000055">
    <property type="protein sequence ID" value="OUM46231.1"/>
    <property type="molecule type" value="Genomic_DNA"/>
</dbReference>
<dbReference type="RefSeq" id="WP_077295648.1">
    <property type="nucleotide sequence ID" value="NZ_JBLOJB010000033.1"/>
</dbReference>
<protein>
    <submittedName>
        <fullName evidence="1">Uncharacterized protein</fullName>
    </submittedName>
</protein>
<accession>A0A1Y3MBI3</accession>
<sequence length="228" mass="27099">MYDLTKGLRYNIPLDLKVHYRYDFVGIDYGNNFINKHIFVFRTIKEGKGKGNILIDLIHSSNIDAIRAHMHGDCHFHIFEDSFSIGNEPIKITENVFLGKIENTSNNEYYVSLKEQQYRLINGVGPKHKHFPVVKYLLFTEYHAPLANLNALELAPIFKLQKEHIWHNERSWNCRNISWLDIDDSSAMREQVKEIIEKGRGDWREEERKKWHQLSERKRLQEYFPIGL</sequence>
<proteinExistence type="predicted"/>
<dbReference type="Proteomes" id="UP000195321">
    <property type="component" value="Unassembled WGS sequence"/>
</dbReference>
<evidence type="ECO:0000313" key="1">
    <source>
        <dbReference type="EMBL" id="OUM46231.1"/>
    </source>
</evidence>
<comment type="caution">
    <text evidence="1">The sequence shown here is derived from an EMBL/GenBank/DDBJ whole genome shotgun (WGS) entry which is preliminary data.</text>
</comment>
<organism evidence="1 2">
    <name type="scientific">Bacillus pseudomycoides</name>
    <dbReference type="NCBI Taxonomy" id="64104"/>
    <lineage>
        <taxon>Bacteria</taxon>
        <taxon>Bacillati</taxon>
        <taxon>Bacillota</taxon>
        <taxon>Bacilli</taxon>
        <taxon>Bacillales</taxon>
        <taxon>Bacillaceae</taxon>
        <taxon>Bacillus</taxon>
        <taxon>Bacillus cereus group</taxon>
    </lineage>
</organism>
<evidence type="ECO:0000313" key="2">
    <source>
        <dbReference type="Proteomes" id="UP000195321"/>
    </source>
</evidence>
<reference evidence="1 2" key="1">
    <citation type="submission" date="2017-02" db="EMBL/GenBank/DDBJ databases">
        <title>Bacillus pseudomycoides isolate FSL K6-0042.</title>
        <authorList>
            <person name="Kovac J."/>
        </authorList>
    </citation>
    <scope>NUCLEOTIDE SEQUENCE [LARGE SCALE GENOMIC DNA]</scope>
    <source>
        <strain evidence="1 2">FSL K6-0042</strain>
    </source>
</reference>
<name>A0A1Y3MBI3_9BACI</name>